<dbReference type="Proteomes" id="UP000182915">
    <property type="component" value="Chromosome I"/>
</dbReference>
<dbReference type="AlphaFoldDB" id="A0A1H6K4B5"/>
<feature type="region of interest" description="Disordered" evidence="1">
    <location>
        <begin position="1"/>
        <end position="37"/>
    </location>
</feature>
<dbReference type="STRING" id="370526.SAMN04489835_3034"/>
<reference evidence="3" key="1">
    <citation type="submission" date="2016-10" db="EMBL/GenBank/DDBJ databases">
        <authorList>
            <person name="Varghese N."/>
            <person name="Submissions S."/>
        </authorList>
    </citation>
    <scope>NUCLEOTIDE SEQUENCE [LARGE SCALE GENOMIC DNA]</scope>
    <source>
        <strain evidence="3">DSM 45405</strain>
    </source>
</reference>
<evidence type="ECO:0000313" key="2">
    <source>
        <dbReference type="EMBL" id="SEH70169.1"/>
    </source>
</evidence>
<protein>
    <submittedName>
        <fullName evidence="2">Uncharacterized protein</fullName>
    </submittedName>
</protein>
<organism evidence="2 3">
    <name type="scientific">Mycolicibacterium rutilum</name>
    <name type="common">Mycobacterium rutilum</name>
    <dbReference type="NCBI Taxonomy" id="370526"/>
    <lineage>
        <taxon>Bacteria</taxon>
        <taxon>Bacillati</taxon>
        <taxon>Actinomycetota</taxon>
        <taxon>Actinomycetes</taxon>
        <taxon>Mycobacteriales</taxon>
        <taxon>Mycobacteriaceae</taxon>
        <taxon>Mycolicibacterium</taxon>
    </lineage>
</organism>
<dbReference type="EMBL" id="LT629971">
    <property type="protein sequence ID" value="SEH70169.1"/>
    <property type="molecule type" value="Genomic_DNA"/>
</dbReference>
<evidence type="ECO:0000313" key="3">
    <source>
        <dbReference type="Proteomes" id="UP000182915"/>
    </source>
</evidence>
<accession>A0A1H6K4B5</accession>
<evidence type="ECO:0000256" key="1">
    <source>
        <dbReference type="SAM" id="MobiDB-lite"/>
    </source>
</evidence>
<name>A0A1H6K4B5_MYCRU</name>
<proteinExistence type="predicted"/>
<keyword evidence="3" id="KW-1185">Reference proteome</keyword>
<gene>
    <name evidence="2" type="ORF">SAMN04489835_3034</name>
</gene>
<sequence>MSGRTAGKRPPDAAPGPALANSQRPFSALPDSGRFVE</sequence>